<dbReference type="AlphaFoldDB" id="A0A0R2CL03"/>
<feature type="domain" description="Major facilitator superfamily (MFS) profile" evidence="8">
    <location>
        <begin position="219"/>
        <end position="400"/>
    </location>
</feature>
<dbReference type="EMBL" id="AYZI01000002">
    <property type="protein sequence ID" value="KRM92257.1"/>
    <property type="molecule type" value="Genomic_DNA"/>
</dbReference>
<evidence type="ECO:0000256" key="4">
    <source>
        <dbReference type="ARBA" id="ARBA00022692"/>
    </source>
</evidence>
<keyword evidence="3" id="KW-1003">Cell membrane</keyword>
<gene>
    <name evidence="9" type="ORF">FC87_GL000384</name>
</gene>
<feature type="transmembrane region" description="Helical" evidence="7">
    <location>
        <begin position="84"/>
        <end position="102"/>
    </location>
</feature>
<dbReference type="InterPro" id="IPR020846">
    <property type="entry name" value="MFS_dom"/>
</dbReference>
<keyword evidence="2" id="KW-0813">Transport</keyword>
<organism evidence="9 10">
    <name type="scientific">Fructilactobacillus florum DSM 22689 = JCM 16035</name>
    <dbReference type="NCBI Taxonomy" id="1423745"/>
    <lineage>
        <taxon>Bacteria</taxon>
        <taxon>Bacillati</taxon>
        <taxon>Bacillota</taxon>
        <taxon>Bacilli</taxon>
        <taxon>Lactobacillales</taxon>
        <taxon>Lactobacillaceae</taxon>
        <taxon>Fructilactobacillus</taxon>
    </lineage>
</organism>
<evidence type="ECO:0000313" key="9">
    <source>
        <dbReference type="EMBL" id="KRM92257.1"/>
    </source>
</evidence>
<dbReference type="Proteomes" id="UP000051586">
    <property type="component" value="Unassembled WGS sequence"/>
</dbReference>
<comment type="subcellular location">
    <subcellularLocation>
        <location evidence="1">Cell membrane</location>
        <topology evidence="1">Multi-pass membrane protein</topology>
    </subcellularLocation>
</comment>
<evidence type="ECO:0000256" key="6">
    <source>
        <dbReference type="ARBA" id="ARBA00023136"/>
    </source>
</evidence>
<dbReference type="PANTHER" id="PTHR23517">
    <property type="entry name" value="RESISTANCE PROTEIN MDTM, PUTATIVE-RELATED-RELATED"/>
    <property type="match status" value="1"/>
</dbReference>
<dbReference type="Pfam" id="PF07690">
    <property type="entry name" value="MFS_1"/>
    <property type="match status" value="1"/>
</dbReference>
<dbReference type="PANTHER" id="PTHR23517:SF10">
    <property type="entry name" value="MAJOR FACILITATOR SUPERFAMILY (MFS) PROFILE DOMAIN-CONTAINING PROTEIN"/>
    <property type="match status" value="1"/>
</dbReference>
<comment type="caution">
    <text evidence="9">The sequence shown here is derived from an EMBL/GenBank/DDBJ whole genome shotgun (WGS) entry which is preliminary data.</text>
</comment>
<dbReference type="InterPro" id="IPR050171">
    <property type="entry name" value="MFS_Transporters"/>
</dbReference>
<evidence type="ECO:0000256" key="1">
    <source>
        <dbReference type="ARBA" id="ARBA00004651"/>
    </source>
</evidence>
<dbReference type="SUPFAM" id="SSF103473">
    <property type="entry name" value="MFS general substrate transporter"/>
    <property type="match status" value="1"/>
</dbReference>
<dbReference type="PROSITE" id="PS50850">
    <property type="entry name" value="MFS"/>
    <property type="match status" value="1"/>
</dbReference>
<dbReference type="GO" id="GO:0022857">
    <property type="term" value="F:transmembrane transporter activity"/>
    <property type="evidence" value="ECO:0007669"/>
    <property type="project" value="InterPro"/>
</dbReference>
<feature type="transmembrane region" description="Helical" evidence="7">
    <location>
        <begin position="219"/>
        <end position="237"/>
    </location>
</feature>
<evidence type="ECO:0000259" key="8">
    <source>
        <dbReference type="PROSITE" id="PS50850"/>
    </source>
</evidence>
<dbReference type="Gene3D" id="1.20.1250.20">
    <property type="entry name" value="MFS general substrate transporter like domains"/>
    <property type="match status" value="2"/>
</dbReference>
<evidence type="ECO:0000313" key="10">
    <source>
        <dbReference type="Proteomes" id="UP000051586"/>
    </source>
</evidence>
<proteinExistence type="predicted"/>
<evidence type="ECO:0000256" key="7">
    <source>
        <dbReference type="SAM" id="Phobius"/>
    </source>
</evidence>
<dbReference type="PATRIC" id="fig|1423745.4.peg.413"/>
<protein>
    <recommendedName>
        <fullName evidence="8">Major facilitator superfamily (MFS) profile domain-containing protein</fullName>
    </recommendedName>
</protein>
<accession>A0A0R2CL03</accession>
<evidence type="ECO:0000256" key="5">
    <source>
        <dbReference type="ARBA" id="ARBA00022989"/>
    </source>
</evidence>
<keyword evidence="6 7" id="KW-0472">Membrane</keyword>
<feature type="transmembrane region" description="Helical" evidence="7">
    <location>
        <begin position="368"/>
        <end position="390"/>
    </location>
</feature>
<dbReference type="CDD" id="cd17329">
    <property type="entry name" value="MFS_MdtH_MDR_like"/>
    <property type="match status" value="1"/>
</dbReference>
<feature type="transmembrane region" description="Helical" evidence="7">
    <location>
        <begin position="170"/>
        <end position="190"/>
    </location>
</feature>
<evidence type="ECO:0000256" key="3">
    <source>
        <dbReference type="ARBA" id="ARBA00022475"/>
    </source>
</evidence>
<feature type="transmembrane region" description="Helical" evidence="7">
    <location>
        <begin position="141"/>
        <end position="164"/>
    </location>
</feature>
<feature type="transmembrane region" description="Helical" evidence="7">
    <location>
        <begin position="108"/>
        <end position="129"/>
    </location>
</feature>
<reference evidence="9 10" key="1">
    <citation type="journal article" date="2015" name="Genome Announc.">
        <title>Expanding the biotechnology potential of lactobacilli through comparative genomics of 213 strains and associated genera.</title>
        <authorList>
            <person name="Sun Z."/>
            <person name="Harris H.M."/>
            <person name="McCann A."/>
            <person name="Guo C."/>
            <person name="Argimon S."/>
            <person name="Zhang W."/>
            <person name="Yang X."/>
            <person name="Jeffery I.B."/>
            <person name="Cooney J.C."/>
            <person name="Kagawa T.F."/>
            <person name="Liu W."/>
            <person name="Song Y."/>
            <person name="Salvetti E."/>
            <person name="Wrobel A."/>
            <person name="Rasinkangas P."/>
            <person name="Parkhill J."/>
            <person name="Rea M.C."/>
            <person name="O'Sullivan O."/>
            <person name="Ritari J."/>
            <person name="Douillard F.P."/>
            <person name="Paul Ross R."/>
            <person name="Yang R."/>
            <person name="Briner A.E."/>
            <person name="Felis G.E."/>
            <person name="de Vos W.M."/>
            <person name="Barrangou R."/>
            <person name="Klaenhammer T.R."/>
            <person name="Caufield P.W."/>
            <person name="Cui Y."/>
            <person name="Zhang H."/>
            <person name="O'Toole P.W."/>
        </authorList>
    </citation>
    <scope>NUCLEOTIDE SEQUENCE [LARGE SCALE GENOMIC DNA]</scope>
    <source>
        <strain evidence="9 10">DSM 22689</strain>
    </source>
</reference>
<dbReference type="STRING" id="1423745.GCA_001311215_01079"/>
<keyword evidence="5 7" id="KW-1133">Transmembrane helix</keyword>
<feature type="transmembrane region" description="Helical" evidence="7">
    <location>
        <begin position="257"/>
        <end position="274"/>
    </location>
</feature>
<name>A0A0R2CL03_9LACO</name>
<feature type="transmembrane region" description="Helical" evidence="7">
    <location>
        <begin position="286"/>
        <end position="303"/>
    </location>
</feature>
<dbReference type="InterPro" id="IPR036259">
    <property type="entry name" value="MFS_trans_sf"/>
</dbReference>
<dbReference type="GO" id="GO:0005886">
    <property type="term" value="C:plasma membrane"/>
    <property type="evidence" value="ECO:0007669"/>
    <property type="project" value="UniProtKB-SubCell"/>
</dbReference>
<keyword evidence="4 7" id="KW-0812">Transmembrane</keyword>
<feature type="transmembrane region" description="Helical" evidence="7">
    <location>
        <begin position="16"/>
        <end position="38"/>
    </location>
</feature>
<dbReference type="InterPro" id="IPR011701">
    <property type="entry name" value="MFS"/>
</dbReference>
<feature type="transmembrane region" description="Helical" evidence="7">
    <location>
        <begin position="50"/>
        <end position="72"/>
    </location>
</feature>
<evidence type="ECO:0000256" key="2">
    <source>
        <dbReference type="ARBA" id="ARBA00022448"/>
    </source>
</evidence>
<sequence length="400" mass="44275">MKKGDEQMARQPKKEISLLAVLVYSLLLNSGAALMWPLTTVYMHGTLHESLTVAGAVLFVMSCFMVLGNYLGGQLFDRWSPYQTALISITVALGALVTLIFYHGWPMFAIMLFVYGLGQGASLTLLNAYAAKVRSRSTRSVFNSLYIGVNLGVVVGTASVGYLLKFGIPVVFSVASLFYLILLLMTFVSFNVDFSSQPLVAHQPQLKQHSASQRGNPRLVWLICTMVFFIYLSYTLWESVMPVHMEALHISFEQYSLIWPVNGLLIVIGQPIINRVGLHFNMIRQIAVGVLIFAASFIMLIWAKNYLWFVIIMVVLTFGEMNGLPAIPAWIDSLADAKAKGRYQAMFNIFMSFGRAVGPLFGGLMVEWFNYPILFATAAGLIIVSLGLVLSTAATNKDSQ</sequence>